<dbReference type="GO" id="GO:0008270">
    <property type="term" value="F:zinc ion binding"/>
    <property type="evidence" value="ECO:0007669"/>
    <property type="project" value="InterPro"/>
</dbReference>
<evidence type="ECO:0000313" key="10">
    <source>
        <dbReference type="EnsemblMetazoa" id="XP_037869707.1"/>
    </source>
</evidence>
<evidence type="ECO:0000256" key="7">
    <source>
        <dbReference type="RuleBase" id="RU361183"/>
    </source>
</evidence>
<feature type="region of interest" description="Disordered" evidence="8">
    <location>
        <begin position="376"/>
        <end position="395"/>
    </location>
</feature>
<evidence type="ECO:0000313" key="11">
    <source>
        <dbReference type="Proteomes" id="UP000005204"/>
    </source>
</evidence>
<dbReference type="EnsemblMetazoa" id="XM_038013779.1">
    <property type="protein sequence ID" value="XP_037869707.1"/>
    <property type="gene ID" value="LOC101745063"/>
</dbReference>
<evidence type="ECO:0000256" key="4">
    <source>
        <dbReference type="ARBA" id="ARBA00022833"/>
    </source>
</evidence>
<comment type="cofactor">
    <cofactor evidence="7">
        <name>Zn(2+)</name>
        <dbReference type="ChEBI" id="CHEBI:29105"/>
    </cofactor>
    <text evidence="7">Binds 1 zinc ion per subunit.</text>
</comment>
<feature type="region of interest" description="Disordered" evidence="8">
    <location>
        <begin position="541"/>
        <end position="561"/>
    </location>
</feature>
<sequence>MKSLVAMTIKSFVFWPNATIPFYINPDHFDHEQSLQIMTALSVFSFKTCLRFTPAMSHPGDTDHVLLFANPDGKRRCALKTEGHSVFEPHLVTLGYDCLKSPYIEMVIMKSLGFPFEHNRPNRNLYVDILVENIQPEALELFTKDISLPVELRNLPYDYNSVMHFGARENSKNGHRTILFKDPKRTQNRVGLSEIDLRKIEVVYGPECLKRDRQAKIDLCQSYPGVARRKRDVRISESLRINPDITPFPKNLNISENDEINSTIIDDDLKSTLDKLEITDEMEILIEEIHTVIDMAVSRAKTRHCNGTTKHNSVPKINVTNTDLSGAVEIITNLVISNVENALTRKDFCTSKDIPIARCGYGSDDRCRQTYRSTKSGAVKYSTQHRPTYYQSTNHYPLSRIKHLLRSQGDKNTTDAKGSDSISDVNVEAKKDRVRKKRSLDGDVEEDSVRKSEKGSEEPGNLSSNHVTEALDAALKNGTGGRMFFKARHYSVKSKNQMSNINWEDSNLSLETNRKISTKKNDREYSRNVFTEMTEVYTEKQTKKRLRQQKQKEKSGSRFAPKTVRLTKLNKEFYEDRKWPSGVVRYVIKDNAQYDVPGLRRRLEEVNEILMEKTCVRIRELSEDEVGKYKDYLVIDDSPDYVTGRVGGRQNFGSIELLRGGQHRQHTAMMVMAMLGFYFEVARHDRDLYIKVHPRHIRPDKLHHFEKIRPDATFDLAYDYKSATHPAWQYWRQIGRTGISSVATYKDQDPDGSIMRSLGQNEELLSDIDIIKINSVYGVKCFRNQN</sequence>
<evidence type="ECO:0000256" key="6">
    <source>
        <dbReference type="PROSITE-ProRule" id="PRU01211"/>
    </source>
</evidence>
<keyword evidence="1 7" id="KW-0645">Protease</keyword>
<dbReference type="Pfam" id="PF01400">
    <property type="entry name" value="Astacin"/>
    <property type="match status" value="2"/>
</dbReference>
<evidence type="ECO:0000256" key="5">
    <source>
        <dbReference type="ARBA" id="ARBA00023049"/>
    </source>
</evidence>
<dbReference type="Gene3D" id="3.40.390.10">
    <property type="entry name" value="Collagenase (Catalytic Domain)"/>
    <property type="match status" value="2"/>
</dbReference>
<dbReference type="PROSITE" id="PS51864">
    <property type="entry name" value="ASTACIN"/>
    <property type="match status" value="2"/>
</dbReference>
<keyword evidence="5 7" id="KW-0482">Metalloprotease</keyword>
<dbReference type="InterPro" id="IPR006026">
    <property type="entry name" value="Peptidase_Metallo"/>
</dbReference>
<feature type="compositionally biased region" description="Basic and acidic residues" evidence="8">
    <location>
        <begin position="447"/>
        <end position="457"/>
    </location>
</feature>
<dbReference type="GO" id="GO:0006508">
    <property type="term" value="P:proteolysis"/>
    <property type="evidence" value="ECO:0007669"/>
    <property type="project" value="UniProtKB-KW"/>
</dbReference>
<evidence type="ECO:0000256" key="2">
    <source>
        <dbReference type="ARBA" id="ARBA00022723"/>
    </source>
</evidence>
<keyword evidence="2 7" id="KW-0479">Metal-binding</keyword>
<dbReference type="Proteomes" id="UP000005204">
    <property type="component" value="Unassembled WGS sequence"/>
</dbReference>
<dbReference type="EC" id="3.4.24.-" evidence="7"/>
<dbReference type="PANTHER" id="PTHR10127">
    <property type="entry name" value="DISCOIDIN, CUB, EGF, LAMININ , AND ZINC METALLOPROTEASE DOMAIN CONTAINING"/>
    <property type="match status" value="1"/>
</dbReference>
<dbReference type="InterPro" id="IPR001506">
    <property type="entry name" value="Peptidase_M12A"/>
</dbReference>
<proteinExistence type="predicted"/>
<dbReference type="SUPFAM" id="SSF55486">
    <property type="entry name" value="Metalloproteases ('zincins'), catalytic domain"/>
    <property type="match status" value="2"/>
</dbReference>
<dbReference type="GeneID" id="101745063"/>
<organism evidence="10 11">
    <name type="scientific">Bombyx mori</name>
    <name type="common">Silk moth</name>
    <dbReference type="NCBI Taxonomy" id="7091"/>
    <lineage>
        <taxon>Eukaryota</taxon>
        <taxon>Metazoa</taxon>
        <taxon>Ecdysozoa</taxon>
        <taxon>Arthropoda</taxon>
        <taxon>Hexapoda</taxon>
        <taxon>Insecta</taxon>
        <taxon>Pterygota</taxon>
        <taxon>Neoptera</taxon>
        <taxon>Endopterygota</taxon>
        <taxon>Lepidoptera</taxon>
        <taxon>Glossata</taxon>
        <taxon>Ditrysia</taxon>
        <taxon>Bombycoidea</taxon>
        <taxon>Bombycidae</taxon>
        <taxon>Bombycinae</taxon>
        <taxon>Bombyx</taxon>
    </lineage>
</organism>
<protein>
    <recommendedName>
        <fullName evidence="7">Metalloendopeptidase</fullName>
        <ecNumber evidence="7">3.4.24.-</ecNumber>
    </recommendedName>
</protein>
<feature type="domain" description="Peptidase M12A" evidence="9">
    <location>
        <begin position="565"/>
        <end position="782"/>
    </location>
</feature>
<evidence type="ECO:0000259" key="9">
    <source>
        <dbReference type="PROSITE" id="PS51864"/>
    </source>
</evidence>
<feature type="domain" description="Peptidase M12A" evidence="9">
    <location>
        <begin position="5"/>
        <end position="209"/>
    </location>
</feature>
<accession>A0A8R2LYM8</accession>
<evidence type="ECO:0000256" key="8">
    <source>
        <dbReference type="SAM" id="MobiDB-lite"/>
    </source>
</evidence>
<comment type="caution">
    <text evidence="6">Lacks conserved residue(s) required for the propagation of feature annotation.</text>
</comment>
<reference evidence="10" key="2">
    <citation type="submission" date="2022-06" db="UniProtKB">
        <authorList>
            <consortium name="EnsemblMetazoa"/>
        </authorList>
    </citation>
    <scope>IDENTIFICATION</scope>
    <source>
        <strain evidence="10">p50T (Dazao)</strain>
    </source>
</reference>
<reference evidence="11" key="1">
    <citation type="journal article" date="2008" name="Insect Biochem. Mol. Biol.">
        <title>The genome of a lepidopteran model insect, the silkworm Bombyx mori.</title>
        <authorList>
            <consortium name="International Silkworm Genome Consortium"/>
        </authorList>
    </citation>
    <scope>NUCLEOTIDE SEQUENCE [LARGE SCALE GENOMIC DNA]</scope>
    <source>
        <strain evidence="11">p50T</strain>
    </source>
</reference>
<dbReference type="AlphaFoldDB" id="A0A8R2LYM8"/>
<evidence type="ECO:0000256" key="1">
    <source>
        <dbReference type="ARBA" id="ARBA00022670"/>
    </source>
</evidence>
<keyword evidence="4 7" id="KW-0862">Zinc</keyword>
<dbReference type="PANTHER" id="PTHR10127:SF780">
    <property type="entry name" value="METALLOENDOPEPTIDASE"/>
    <property type="match status" value="1"/>
</dbReference>
<keyword evidence="11" id="KW-1185">Reference proteome</keyword>
<evidence type="ECO:0000256" key="3">
    <source>
        <dbReference type="ARBA" id="ARBA00022801"/>
    </source>
</evidence>
<feature type="compositionally biased region" description="Basic and acidic residues" evidence="8">
    <location>
        <begin position="409"/>
        <end position="418"/>
    </location>
</feature>
<dbReference type="RefSeq" id="XP_037869707.1">
    <property type="nucleotide sequence ID" value="XM_038013779.2"/>
</dbReference>
<dbReference type="PRINTS" id="PR00480">
    <property type="entry name" value="ASTACIN"/>
</dbReference>
<keyword evidence="3 7" id="KW-0378">Hydrolase</keyword>
<dbReference type="GO" id="GO:0004222">
    <property type="term" value="F:metalloendopeptidase activity"/>
    <property type="evidence" value="ECO:0007669"/>
    <property type="project" value="UniProtKB-UniRule"/>
</dbReference>
<feature type="region of interest" description="Disordered" evidence="8">
    <location>
        <begin position="409"/>
        <end position="467"/>
    </location>
</feature>
<dbReference type="SMART" id="SM00235">
    <property type="entry name" value="ZnMc"/>
    <property type="match status" value="2"/>
</dbReference>
<dbReference type="InterPro" id="IPR024079">
    <property type="entry name" value="MetalloPept_cat_dom_sf"/>
</dbReference>
<name>A0A8R2LYM8_BOMMO</name>